<evidence type="ECO:0000256" key="8">
    <source>
        <dbReference type="PIRSR" id="PIRSR601461-1"/>
    </source>
</evidence>
<gene>
    <name evidence="14" type="ORF">ZOSMA_56G01480</name>
</gene>
<evidence type="ECO:0000256" key="9">
    <source>
        <dbReference type="PIRSR" id="PIRSR601461-2"/>
    </source>
</evidence>
<dbReference type="PROSITE" id="PS51767">
    <property type="entry name" value="PEPTIDASE_A1"/>
    <property type="match status" value="1"/>
</dbReference>
<dbReference type="Proteomes" id="UP000036987">
    <property type="component" value="Unassembled WGS sequence"/>
</dbReference>
<evidence type="ECO:0000256" key="1">
    <source>
        <dbReference type="ARBA" id="ARBA00007447"/>
    </source>
</evidence>
<dbReference type="Gene3D" id="1.10.225.10">
    <property type="entry name" value="Saposin-like"/>
    <property type="match status" value="1"/>
</dbReference>
<keyword evidence="4 10" id="KW-0378">Hydrolase</keyword>
<dbReference type="Pfam" id="PF03489">
    <property type="entry name" value="SapB_2"/>
    <property type="match status" value="1"/>
</dbReference>
<evidence type="ECO:0000259" key="13">
    <source>
        <dbReference type="PROSITE" id="PS51767"/>
    </source>
</evidence>
<evidence type="ECO:0000256" key="4">
    <source>
        <dbReference type="ARBA" id="ARBA00022801"/>
    </source>
</evidence>
<feature type="signal peptide" evidence="11">
    <location>
        <begin position="1"/>
        <end position="22"/>
    </location>
</feature>
<feature type="chain" id="PRO_5005527375" evidence="11">
    <location>
        <begin position="23"/>
        <end position="508"/>
    </location>
</feature>
<evidence type="ECO:0000256" key="2">
    <source>
        <dbReference type="ARBA" id="ARBA00022670"/>
    </source>
</evidence>
<dbReference type="GO" id="GO:0006508">
    <property type="term" value="P:proteolysis"/>
    <property type="evidence" value="ECO:0000318"/>
    <property type="project" value="GO_Central"/>
</dbReference>
<feature type="disulfide bond" evidence="9">
    <location>
        <begin position="118"/>
        <end position="124"/>
    </location>
</feature>
<reference evidence="15" key="1">
    <citation type="journal article" date="2016" name="Nature">
        <title>The genome of the seagrass Zostera marina reveals angiosperm adaptation to the sea.</title>
        <authorList>
            <person name="Olsen J.L."/>
            <person name="Rouze P."/>
            <person name="Verhelst B."/>
            <person name="Lin Y.-C."/>
            <person name="Bayer T."/>
            <person name="Collen J."/>
            <person name="Dattolo E."/>
            <person name="De Paoli E."/>
            <person name="Dittami S."/>
            <person name="Maumus F."/>
            <person name="Michel G."/>
            <person name="Kersting A."/>
            <person name="Lauritano C."/>
            <person name="Lohaus R."/>
            <person name="Toepel M."/>
            <person name="Tonon T."/>
            <person name="Vanneste K."/>
            <person name="Amirebrahimi M."/>
            <person name="Brakel J."/>
            <person name="Bostroem C."/>
            <person name="Chovatia M."/>
            <person name="Grimwood J."/>
            <person name="Jenkins J.W."/>
            <person name="Jueterbock A."/>
            <person name="Mraz A."/>
            <person name="Stam W.T."/>
            <person name="Tice H."/>
            <person name="Bornberg-Bauer E."/>
            <person name="Green P.J."/>
            <person name="Pearson G.A."/>
            <person name="Procaccini G."/>
            <person name="Duarte C.M."/>
            <person name="Schmutz J."/>
            <person name="Reusch T.B.H."/>
            <person name="Van de Peer Y."/>
        </authorList>
    </citation>
    <scope>NUCLEOTIDE SEQUENCE [LARGE SCALE GENOMIC DNA]</scope>
    <source>
        <strain evidence="15">cv. Finnish</strain>
    </source>
</reference>
<dbReference type="InterPro" id="IPR008139">
    <property type="entry name" value="SaposinB_dom"/>
</dbReference>
<accession>A0A0K9NVW8</accession>
<protein>
    <submittedName>
        <fullName evidence="14">Putative Aspartic proteinase</fullName>
    </submittedName>
</protein>
<dbReference type="OMA" id="GEYMILC"/>
<evidence type="ECO:0000256" key="5">
    <source>
        <dbReference type="ARBA" id="ARBA00023145"/>
    </source>
</evidence>
<dbReference type="InterPro" id="IPR001969">
    <property type="entry name" value="Aspartic_peptidase_AS"/>
</dbReference>
<evidence type="ECO:0000256" key="7">
    <source>
        <dbReference type="ARBA" id="ARBA00023180"/>
    </source>
</evidence>
<dbReference type="InterPro" id="IPR007856">
    <property type="entry name" value="SapB_1"/>
</dbReference>
<organism evidence="14 15">
    <name type="scientific">Zostera marina</name>
    <name type="common">Eelgrass</name>
    <dbReference type="NCBI Taxonomy" id="29655"/>
    <lineage>
        <taxon>Eukaryota</taxon>
        <taxon>Viridiplantae</taxon>
        <taxon>Streptophyta</taxon>
        <taxon>Embryophyta</taxon>
        <taxon>Tracheophyta</taxon>
        <taxon>Spermatophyta</taxon>
        <taxon>Magnoliopsida</taxon>
        <taxon>Liliopsida</taxon>
        <taxon>Zosteraceae</taxon>
        <taxon>Zostera</taxon>
    </lineage>
</organism>
<sequence>MGGRYLIVCLLWINLLFSDASSGDDGILRIGLKKKKLDLSARKQAKISSAVTAADYRNNKIIRSVVESSDDSYPDMVALKNYMDAQYYGEIGIGTPPQNFTVIFDTGSSDLWVPSSKCYFSIACYLHPKYKSTKSTTYTENGKSVEIVYGTGSISGFLSQDNVQVGEVVVQKQSFIETTKESALTFSLAKFDGILGLGFEEISAGKVPPVWYNMMEQNLVSEEVFSFWLNRNEEDPNGGELVFGGVNPEHFTGEHTYVPITRKAYWQFDMGDVLIGGQTTGVCSEGCAAIADSGTSLLTGPTAIITEVNHAIGAEGIISAECKEVVGEYGDLIIELLIAQTEPKKICSQIGVCMFNGKQSVGSGIRSVVNNNYNTSSDDLVCTACELAVGWVQNQLKIDENKDRILTYINELCEKLPSPMGESVIDCNRLSAMPNITFTIGDKLFNLKPDQYMLKVEENGLEVCISGFAALDVAPPTGPLWILGDVFMGAYHTVFDYGNLQIGFAESV</sequence>
<dbReference type="InterPro" id="IPR033869">
    <property type="entry name" value="Phytepsin"/>
</dbReference>
<keyword evidence="3 10" id="KW-0064">Aspartyl protease</keyword>
<feature type="domain" description="Saposin B-type" evidence="12">
    <location>
        <begin position="378"/>
        <end position="419"/>
    </location>
</feature>
<feature type="active site" evidence="8">
    <location>
        <position position="292"/>
    </location>
</feature>
<evidence type="ECO:0000256" key="6">
    <source>
        <dbReference type="ARBA" id="ARBA00023157"/>
    </source>
</evidence>
<dbReference type="Pfam" id="PF00026">
    <property type="entry name" value="Asp"/>
    <property type="match status" value="1"/>
</dbReference>
<dbReference type="FunFam" id="2.40.70.10:FF:000044">
    <property type="entry name" value="Lysosomal aspartic protease"/>
    <property type="match status" value="1"/>
</dbReference>
<dbReference type="EMBL" id="LFYR01001565">
    <property type="protein sequence ID" value="KMZ60914.1"/>
    <property type="molecule type" value="Genomic_DNA"/>
</dbReference>
<dbReference type="OrthoDB" id="771136at2759"/>
<keyword evidence="2 10" id="KW-0645">Protease</keyword>
<evidence type="ECO:0000259" key="12">
    <source>
        <dbReference type="PROSITE" id="PS50015"/>
    </source>
</evidence>
<evidence type="ECO:0000256" key="3">
    <source>
        <dbReference type="ARBA" id="ARBA00022750"/>
    </source>
</evidence>
<dbReference type="AlphaFoldDB" id="A0A0K9NVW8"/>
<dbReference type="CDD" id="cd06098">
    <property type="entry name" value="phytepsin"/>
    <property type="match status" value="1"/>
</dbReference>
<dbReference type="Gene3D" id="2.40.70.10">
    <property type="entry name" value="Acid Proteases"/>
    <property type="match status" value="2"/>
</dbReference>
<dbReference type="InterPro" id="IPR011001">
    <property type="entry name" value="Saposin-like"/>
</dbReference>
<dbReference type="InterPro" id="IPR033121">
    <property type="entry name" value="PEPTIDASE_A1"/>
</dbReference>
<dbReference type="InterPro" id="IPR021109">
    <property type="entry name" value="Peptidase_aspartic_dom_sf"/>
</dbReference>
<dbReference type="GO" id="GO:0006629">
    <property type="term" value="P:lipid metabolic process"/>
    <property type="evidence" value="ECO:0007669"/>
    <property type="project" value="InterPro"/>
</dbReference>
<keyword evidence="6 9" id="KW-1015">Disulfide bond</keyword>
<evidence type="ECO:0000313" key="15">
    <source>
        <dbReference type="Proteomes" id="UP000036987"/>
    </source>
</evidence>
<name>A0A0K9NVW8_ZOSMR</name>
<comment type="caution">
    <text evidence="14">The sequence shown here is derived from an EMBL/GenBank/DDBJ whole genome shotgun (WGS) entry which is preliminary data.</text>
</comment>
<feature type="domain" description="Saposin B-type" evidence="12">
    <location>
        <begin position="317"/>
        <end position="357"/>
    </location>
</feature>
<keyword evidence="15" id="KW-1185">Reference proteome</keyword>
<dbReference type="InterPro" id="IPR008138">
    <property type="entry name" value="SapB_2"/>
</dbReference>
<evidence type="ECO:0000256" key="11">
    <source>
        <dbReference type="SAM" id="SignalP"/>
    </source>
</evidence>
<dbReference type="Pfam" id="PF05184">
    <property type="entry name" value="SapB_1"/>
    <property type="match status" value="1"/>
</dbReference>
<evidence type="ECO:0000256" key="10">
    <source>
        <dbReference type="RuleBase" id="RU000454"/>
    </source>
</evidence>
<dbReference type="PANTHER" id="PTHR47966">
    <property type="entry name" value="BETA-SITE APP-CLEAVING ENZYME, ISOFORM A-RELATED"/>
    <property type="match status" value="1"/>
</dbReference>
<feature type="domain" description="Peptidase A1" evidence="13">
    <location>
        <begin position="87"/>
        <end position="505"/>
    </location>
</feature>
<feature type="active site" evidence="8">
    <location>
        <position position="105"/>
    </location>
</feature>
<dbReference type="PROSITE" id="PS50015">
    <property type="entry name" value="SAP_B"/>
    <property type="match status" value="2"/>
</dbReference>
<dbReference type="FunFam" id="2.40.70.10:FF:000115">
    <property type="entry name" value="Lysosomal aspartic protease"/>
    <property type="match status" value="1"/>
</dbReference>
<comment type="similarity">
    <text evidence="1 10">Belongs to the peptidase A1 family.</text>
</comment>
<keyword evidence="11" id="KW-0732">Signal</keyword>
<dbReference type="SUPFAM" id="SSF47862">
    <property type="entry name" value="Saposin"/>
    <property type="match status" value="1"/>
</dbReference>
<dbReference type="PANTHER" id="PTHR47966:SF76">
    <property type="entry name" value="ASPARTIC PROTEINASE A1"/>
    <property type="match status" value="1"/>
</dbReference>
<keyword evidence="5" id="KW-0865">Zymogen</keyword>
<proteinExistence type="inferred from homology"/>
<dbReference type="SUPFAM" id="SSF50630">
    <property type="entry name" value="Acid proteases"/>
    <property type="match status" value="1"/>
</dbReference>
<dbReference type="PRINTS" id="PR00792">
    <property type="entry name" value="PEPSIN"/>
</dbReference>
<keyword evidence="7" id="KW-0325">Glycoprotein</keyword>
<dbReference type="STRING" id="29655.A0A0K9NVW8"/>
<evidence type="ECO:0000313" key="14">
    <source>
        <dbReference type="EMBL" id="KMZ60914.1"/>
    </source>
</evidence>
<dbReference type="PROSITE" id="PS00141">
    <property type="entry name" value="ASP_PROTEASE"/>
    <property type="match status" value="2"/>
</dbReference>
<dbReference type="InterPro" id="IPR001461">
    <property type="entry name" value="Aspartic_peptidase_A1"/>
</dbReference>
<dbReference type="SMART" id="SM00741">
    <property type="entry name" value="SapB"/>
    <property type="match status" value="1"/>
</dbReference>
<dbReference type="GO" id="GO:0004190">
    <property type="term" value="F:aspartic-type endopeptidase activity"/>
    <property type="evidence" value="ECO:0000318"/>
    <property type="project" value="GO_Central"/>
</dbReference>